<proteinExistence type="predicted"/>
<evidence type="ECO:0000313" key="1">
    <source>
        <dbReference type="EMBL" id="DAD75622.1"/>
    </source>
</evidence>
<reference evidence="1" key="1">
    <citation type="journal article" date="2021" name="Proc. Natl. Acad. Sci. U.S.A.">
        <title>A Catalog of Tens of Thousands of Viruses from Human Metagenomes Reveals Hidden Associations with Chronic Diseases.</title>
        <authorList>
            <person name="Tisza M.J."/>
            <person name="Buck C.B."/>
        </authorList>
    </citation>
    <scope>NUCLEOTIDE SEQUENCE</scope>
    <source>
        <strain evidence="1">Ctr0N4</strain>
    </source>
</reference>
<organism evidence="1">
    <name type="scientific">Siphoviridae sp. ctr0N4</name>
    <dbReference type="NCBI Taxonomy" id="2826473"/>
    <lineage>
        <taxon>Viruses</taxon>
        <taxon>Duplodnaviria</taxon>
        <taxon>Heunggongvirae</taxon>
        <taxon>Uroviricota</taxon>
        <taxon>Caudoviricetes</taxon>
    </lineage>
</organism>
<protein>
    <submittedName>
        <fullName evidence="1">Uncharacterized protein</fullName>
    </submittedName>
</protein>
<sequence>MDLKNKISRLPDCYDKRNTSNSWKILEMARSAKEDIAKDLESIRSASDIESAVGAALDVFGRVYRVQRGRMSDAAYRMLILQARALKNLRADYESVYAMALSIFGCSPDELKISEAEEPFSYRIERFPMQAVKRAGLDVDQATKLLGELVPLTGRFVSKIYDADETHVAFFAGAILGADKVVILGTARRGGA</sequence>
<dbReference type="EMBL" id="BK014786">
    <property type="protein sequence ID" value="DAD75622.1"/>
    <property type="molecule type" value="Genomic_DNA"/>
</dbReference>
<name>A0A8S5M088_9CAUD</name>
<accession>A0A8S5M088</accession>